<evidence type="ECO:0000256" key="4">
    <source>
        <dbReference type="ARBA" id="ARBA00023163"/>
    </source>
</evidence>
<keyword evidence="2" id="KW-0805">Transcription regulation</keyword>
<evidence type="ECO:0000256" key="3">
    <source>
        <dbReference type="ARBA" id="ARBA00023125"/>
    </source>
</evidence>
<dbReference type="InterPro" id="IPR036388">
    <property type="entry name" value="WH-like_DNA-bd_sf"/>
</dbReference>
<keyword evidence="4" id="KW-0804">Transcription</keyword>
<accession>A0ABT3SRS0</accession>
<comment type="similarity">
    <text evidence="1">Belongs to the LysR transcriptional regulatory family.</text>
</comment>
<dbReference type="SUPFAM" id="SSF46785">
    <property type="entry name" value="Winged helix' DNA-binding domain"/>
    <property type="match status" value="1"/>
</dbReference>
<dbReference type="NCBIfam" id="NF008352">
    <property type="entry name" value="PRK11139.1"/>
    <property type="match status" value="1"/>
</dbReference>
<keyword evidence="7" id="KW-1185">Reference proteome</keyword>
<dbReference type="Gene3D" id="1.10.10.10">
    <property type="entry name" value="Winged helix-like DNA-binding domain superfamily/Winged helix DNA-binding domain"/>
    <property type="match status" value="1"/>
</dbReference>
<dbReference type="RefSeq" id="WP_279251371.1">
    <property type="nucleotide sequence ID" value="NZ_SHNP01000001.1"/>
</dbReference>
<evidence type="ECO:0000256" key="1">
    <source>
        <dbReference type="ARBA" id="ARBA00009437"/>
    </source>
</evidence>
<keyword evidence="3" id="KW-0238">DNA-binding</keyword>
<proteinExistence type="inferred from homology"/>
<dbReference type="CDD" id="cd08432">
    <property type="entry name" value="PBP2_GcdR_TrpI_HvrB_AmpR_like"/>
    <property type="match status" value="1"/>
</dbReference>
<dbReference type="InterPro" id="IPR005119">
    <property type="entry name" value="LysR_subst-bd"/>
</dbReference>
<evidence type="ECO:0000256" key="2">
    <source>
        <dbReference type="ARBA" id="ARBA00023015"/>
    </source>
</evidence>
<dbReference type="Proteomes" id="UP001143307">
    <property type="component" value="Unassembled WGS sequence"/>
</dbReference>
<feature type="domain" description="HTH lysR-type" evidence="5">
    <location>
        <begin position="10"/>
        <end position="67"/>
    </location>
</feature>
<dbReference type="InterPro" id="IPR058163">
    <property type="entry name" value="LysR-type_TF_proteobact-type"/>
</dbReference>
<dbReference type="PRINTS" id="PR00039">
    <property type="entry name" value="HTHLYSR"/>
</dbReference>
<organism evidence="6 7">
    <name type="scientific">Candidatus Seongchinamella marina</name>
    <dbReference type="NCBI Taxonomy" id="2518990"/>
    <lineage>
        <taxon>Bacteria</taxon>
        <taxon>Pseudomonadati</taxon>
        <taxon>Pseudomonadota</taxon>
        <taxon>Gammaproteobacteria</taxon>
        <taxon>Cellvibrionales</taxon>
        <taxon>Halieaceae</taxon>
        <taxon>Seongchinamella</taxon>
    </lineage>
</organism>
<dbReference type="PROSITE" id="PS50931">
    <property type="entry name" value="HTH_LYSR"/>
    <property type="match status" value="1"/>
</dbReference>
<evidence type="ECO:0000313" key="7">
    <source>
        <dbReference type="Proteomes" id="UP001143307"/>
    </source>
</evidence>
<dbReference type="Pfam" id="PF00126">
    <property type="entry name" value="HTH_1"/>
    <property type="match status" value="1"/>
</dbReference>
<dbReference type="InterPro" id="IPR000847">
    <property type="entry name" value="LysR_HTH_N"/>
</dbReference>
<gene>
    <name evidence="6" type="primary">gcvA</name>
    <name evidence="6" type="ORF">EYC87_01930</name>
</gene>
<dbReference type="InterPro" id="IPR036390">
    <property type="entry name" value="WH_DNA-bd_sf"/>
</dbReference>
<sequence>MPQNKRRRLPSLNALRAFEAAARHLSFKDAASELSVSQSAVSHQIKALEEHLGLVLFTRRTRGIELTRKGLLYYPILRNALDSIAEGTERILSSSPVTVLTLQVYSTFTIRWLLPRLPSFQAAHEDMQVRLTTAQMDADFEHDDVDAAIMIGVADNPGLHYDHLFDVQMFPVCSTSYLKKNHDTLSKPQDIPPRDLLQVYPSANDWPTWLETQGITAVDMTQGLQLESYDLALSSAAQGMGIALAQQPYISRDLANGALVEMFPGLRVLNPRSWYLACRKEQREQAKIEVFRAWLLKQVALDQQLQLDHDAN</sequence>
<dbReference type="Gene3D" id="3.40.190.10">
    <property type="entry name" value="Periplasmic binding protein-like II"/>
    <property type="match status" value="2"/>
</dbReference>
<dbReference type="Pfam" id="PF03466">
    <property type="entry name" value="LysR_substrate"/>
    <property type="match status" value="1"/>
</dbReference>
<dbReference type="PANTHER" id="PTHR30537:SF74">
    <property type="entry name" value="HTH-TYPE TRANSCRIPTIONAL REGULATOR TRPI"/>
    <property type="match status" value="1"/>
</dbReference>
<dbReference type="EMBL" id="SHNP01000001">
    <property type="protein sequence ID" value="MCX2972346.1"/>
    <property type="molecule type" value="Genomic_DNA"/>
</dbReference>
<dbReference type="PANTHER" id="PTHR30537">
    <property type="entry name" value="HTH-TYPE TRANSCRIPTIONAL REGULATOR"/>
    <property type="match status" value="1"/>
</dbReference>
<name>A0ABT3SRS0_9GAMM</name>
<protein>
    <submittedName>
        <fullName evidence="6">Transcriptional regulator GcvA</fullName>
    </submittedName>
</protein>
<evidence type="ECO:0000313" key="6">
    <source>
        <dbReference type="EMBL" id="MCX2972346.1"/>
    </source>
</evidence>
<dbReference type="SUPFAM" id="SSF53850">
    <property type="entry name" value="Periplasmic binding protein-like II"/>
    <property type="match status" value="1"/>
</dbReference>
<comment type="caution">
    <text evidence="6">The sequence shown here is derived from an EMBL/GenBank/DDBJ whole genome shotgun (WGS) entry which is preliminary data.</text>
</comment>
<reference evidence="6" key="1">
    <citation type="submission" date="2019-02" db="EMBL/GenBank/DDBJ databases">
        <authorList>
            <person name="Li S.-H."/>
        </authorList>
    </citation>
    <scope>NUCLEOTIDE SEQUENCE</scope>
    <source>
        <strain evidence="6">IMCC8485</strain>
    </source>
</reference>
<evidence type="ECO:0000259" key="5">
    <source>
        <dbReference type="PROSITE" id="PS50931"/>
    </source>
</evidence>